<keyword evidence="4" id="KW-1185">Reference proteome</keyword>
<dbReference type="Proteomes" id="UP000217076">
    <property type="component" value="Unassembled WGS sequence"/>
</dbReference>
<dbReference type="RefSeq" id="WP_092616169.1">
    <property type="nucleotide sequence ID" value="NZ_FNCV01000002.1"/>
</dbReference>
<dbReference type="AlphaFoldDB" id="A0A1G7WV53"/>
<evidence type="ECO:0000256" key="1">
    <source>
        <dbReference type="SAM" id="Phobius"/>
    </source>
</evidence>
<evidence type="ECO:0000259" key="2">
    <source>
        <dbReference type="Pfam" id="PF13386"/>
    </source>
</evidence>
<evidence type="ECO:0000313" key="3">
    <source>
        <dbReference type="EMBL" id="SDG75813.1"/>
    </source>
</evidence>
<keyword evidence="1" id="KW-0812">Transmembrane</keyword>
<reference evidence="4" key="1">
    <citation type="submission" date="2016-10" db="EMBL/GenBank/DDBJ databases">
        <authorList>
            <person name="Varghese N."/>
            <person name="Submissions S."/>
        </authorList>
    </citation>
    <scope>NUCLEOTIDE SEQUENCE [LARGE SCALE GENOMIC DNA]</scope>
    <source>
        <strain evidence="4">930I</strain>
    </source>
</reference>
<feature type="transmembrane region" description="Helical" evidence="1">
    <location>
        <begin position="234"/>
        <end position="255"/>
    </location>
</feature>
<dbReference type="PANTHER" id="PTHR42208">
    <property type="entry name" value="HEAVY METAL TRANSPORTER-RELATED"/>
    <property type="match status" value="1"/>
</dbReference>
<protein>
    <recommendedName>
        <fullName evidence="2">Urease accessory protein UreH-like transmembrane domain-containing protein</fullName>
    </recommendedName>
</protein>
<dbReference type="OrthoDB" id="5574095at2"/>
<organism evidence="3 4">
    <name type="scientific">Roseospirillum parvum</name>
    <dbReference type="NCBI Taxonomy" id="83401"/>
    <lineage>
        <taxon>Bacteria</taxon>
        <taxon>Pseudomonadati</taxon>
        <taxon>Pseudomonadota</taxon>
        <taxon>Alphaproteobacteria</taxon>
        <taxon>Rhodospirillales</taxon>
        <taxon>Rhodospirillaceae</taxon>
        <taxon>Roseospirillum</taxon>
    </lineage>
</organism>
<accession>A0A1G7WV53</accession>
<proteinExistence type="predicted"/>
<evidence type="ECO:0000313" key="4">
    <source>
        <dbReference type="Proteomes" id="UP000217076"/>
    </source>
</evidence>
<dbReference type="Pfam" id="PF13386">
    <property type="entry name" value="DsbD_2"/>
    <property type="match status" value="1"/>
</dbReference>
<sequence length="258" mass="26334">MDPDPLLLRLLDAGLSHCRVVVDAHGSLLASLFMAGLLGGLTHCTGMCGPFVLSQVAARLEEVPASRMREWHRLAGASLIPYHLGRLTTYVGLGVAAALVAGAALRLPGLSWLSAALLGLAALLFIGFALPRLKALPGLDLPVLRRLENRLSDSLGRVARPLFASPTGGRGYLLGVVLGFLPCGLLYGALAAAAAPGDPLTGALAMGAFAVGTVPALFGVGLIGHLAGGAFKSLTAQVAPLLLLLNAGVLGYMAITLI</sequence>
<dbReference type="InterPro" id="IPR039447">
    <property type="entry name" value="UreH-like_TM_dom"/>
</dbReference>
<feature type="transmembrane region" description="Helical" evidence="1">
    <location>
        <begin position="110"/>
        <end position="130"/>
    </location>
</feature>
<dbReference type="EMBL" id="FNCV01000002">
    <property type="protein sequence ID" value="SDG75813.1"/>
    <property type="molecule type" value="Genomic_DNA"/>
</dbReference>
<name>A0A1G7WV53_9PROT</name>
<dbReference type="PANTHER" id="PTHR42208:SF1">
    <property type="entry name" value="HEAVY METAL TRANSPORTER"/>
    <property type="match status" value="1"/>
</dbReference>
<dbReference type="STRING" id="83401.SAMN05421742_102330"/>
<feature type="transmembrane region" description="Helical" evidence="1">
    <location>
        <begin position="200"/>
        <end position="222"/>
    </location>
</feature>
<gene>
    <name evidence="3" type="ORF">SAMN05421742_102330</name>
</gene>
<keyword evidence="1" id="KW-0472">Membrane</keyword>
<feature type="transmembrane region" description="Helical" evidence="1">
    <location>
        <begin position="79"/>
        <end position="104"/>
    </location>
</feature>
<feature type="domain" description="Urease accessory protein UreH-like transmembrane" evidence="2">
    <location>
        <begin position="32"/>
        <end position="245"/>
    </location>
</feature>
<feature type="transmembrane region" description="Helical" evidence="1">
    <location>
        <begin position="172"/>
        <end position="194"/>
    </location>
</feature>
<keyword evidence="1" id="KW-1133">Transmembrane helix</keyword>